<dbReference type="PIRSF" id="PIRSF031051">
    <property type="entry name" value="PyrdxlP_Pase_PHOSPHO2"/>
    <property type="match status" value="1"/>
</dbReference>
<dbReference type="PANTHER" id="PTHR20889">
    <property type="entry name" value="PHOSPHATASE, ORPHAN 1, 2"/>
    <property type="match status" value="1"/>
</dbReference>
<feature type="active site" description="Proton donor" evidence="5">
    <location>
        <position position="11"/>
    </location>
</feature>
<dbReference type="AlphaFoldDB" id="A0A7C9ALM9"/>
<dbReference type="GO" id="GO:0046872">
    <property type="term" value="F:metal ion binding"/>
    <property type="evidence" value="ECO:0007669"/>
    <property type="project" value="UniProtKB-KW"/>
</dbReference>
<dbReference type="GO" id="GO:0016791">
    <property type="term" value="F:phosphatase activity"/>
    <property type="evidence" value="ECO:0007669"/>
    <property type="project" value="InterPro"/>
</dbReference>
<keyword evidence="4 7" id="KW-0460">Magnesium</keyword>
<evidence type="ECO:0000256" key="5">
    <source>
        <dbReference type="PIRSR" id="PIRSR031051-1"/>
    </source>
</evidence>
<feature type="binding site" evidence="6">
    <location>
        <position position="95"/>
    </location>
    <ligand>
        <name>substrate</name>
    </ligand>
</feature>
<evidence type="ECO:0000256" key="6">
    <source>
        <dbReference type="PIRSR" id="PIRSR031051-2"/>
    </source>
</evidence>
<evidence type="ECO:0000256" key="1">
    <source>
        <dbReference type="ARBA" id="ARBA00001946"/>
    </source>
</evidence>
<dbReference type="NCBIfam" id="TIGR01488">
    <property type="entry name" value="HAD-SF-IB"/>
    <property type="match status" value="1"/>
</dbReference>
<keyword evidence="3" id="KW-0378">Hydrolase</keyword>
<sequence>MANIVVVFDFDKTIIDCDSDNWVLDELGFTDLFNQILPTMPWNSTMDRMMKEMHEKGVTINDIVEVLKRTPMHSRIIPAIKSAYDAGCDLRILSDANRFFIETILKHHGMEKYFSEIHTNPGYANEEGRLRISPHHDFTTTPHGCNCILCPPNMCKGIVMEKLISQAEDQTFIYLGTEMEIIALA</sequence>
<organism evidence="8">
    <name type="scientific">Opuntia streptacantha</name>
    <name type="common">Prickly pear cactus</name>
    <name type="synonym">Opuntia cardona</name>
    <dbReference type="NCBI Taxonomy" id="393608"/>
    <lineage>
        <taxon>Eukaryota</taxon>
        <taxon>Viridiplantae</taxon>
        <taxon>Streptophyta</taxon>
        <taxon>Embryophyta</taxon>
        <taxon>Tracheophyta</taxon>
        <taxon>Spermatophyta</taxon>
        <taxon>Magnoliopsida</taxon>
        <taxon>eudicotyledons</taxon>
        <taxon>Gunneridae</taxon>
        <taxon>Pentapetalae</taxon>
        <taxon>Caryophyllales</taxon>
        <taxon>Cactineae</taxon>
        <taxon>Cactaceae</taxon>
        <taxon>Opuntioideae</taxon>
        <taxon>Opuntia</taxon>
    </lineage>
</organism>
<feature type="binding site" evidence="7">
    <location>
        <position position="11"/>
    </location>
    <ligand>
        <name>Mg(2+)</name>
        <dbReference type="ChEBI" id="CHEBI:18420"/>
    </ligand>
</feature>
<dbReference type="InterPro" id="IPR036412">
    <property type="entry name" value="HAD-like_sf"/>
</dbReference>
<feature type="binding site" evidence="7">
    <location>
        <position position="9"/>
    </location>
    <ligand>
        <name>Mg(2+)</name>
        <dbReference type="ChEBI" id="CHEBI:18420"/>
    </ligand>
</feature>
<dbReference type="NCBIfam" id="TIGR01489">
    <property type="entry name" value="DKMTPPase-SF"/>
    <property type="match status" value="1"/>
</dbReference>
<accession>A0A7C9ALM9</accession>
<evidence type="ECO:0000256" key="2">
    <source>
        <dbReference type="ARBA" id="ARBA00022723"/>
    </source>
</evidence>
<evidence type="ECO:0000256" key="3">
    <source>
        <dbReference type="ARBA" id="ARBA00022801"/>
    </source>
</evidence>
<feature type="binding site" evidence="6">
    <location>
        <position position="20"/>
    </location>
    <ligand>
        <name>substrate</name>
    </ligand>
</feature>
<evidence type="ECO:0000313" key="8">
    <source>
        <dbReference type="EMBL" id="MBA4669571.1"/>
    </source>
</evidence>
<reference evidence="8" key="2">
    <citation type="submission" date="2020-07" db="EMBL/GenBank/DDBJ databases">
        <authorList>
            <person name="Vera ALvarez R."/>
            <person name="Arias-Moreno D.M."/>
            <person name="Jimenez-Jacinto V."/>
            <person name="Jimenez-Bremont J.F."/>
            <person name="Swaminathan K."/>
            <person name="Moose S.P."/>
            <person name="Guerrero-Gonzalez M.L."/>
            <person name="Marino-Ramirez L."/>
            <person name="Landsman D."/>
            <person name="Rodriguez-Kessler M."/>
            <person name="Delgado-Sanchez P."/>
        </authorList>
    </citation>
    <scope>NUCLEOTIDE SEQUENCE</scope>
    <source>
        <tissue evidence="8">Cladode</tissue>
    </source>
</reference>
<evidence type="ECO:0008006" key="9">
    <source>
        <dbReference type="Google" id="ProtNLM"/>
    </source>
</evidence>
<name>A0A7C9ALM9_OPUST</name>
<dbReference type="InterPro" id="IPR023214">
    <property type="entry name" value="HAD_sf"/>
</dbReference>
<proteinExistence type="predicted"/>
<feature type="active site" description="Nucleophile" evidence="5">
    <location>
        <position position="9"/>
    </location>
</feature>
<dbReference type="InterPro" id="IPR016965">
    <property type="entry name" value="Pase_PHOSPHO-typ"/>
</dbReference>
<dbReference type="InterPro" id="IPR006384">
    <property type="entry name" value="HAD_hydro_PyrdxlP_Pase-like"/>
</dbReference>
<comment type="cofactor">
    <cofactor evidence="1 7">
        <name>Mg(2+)</name>
        <dbReference type="ChEBI" id="CHEBI:18420"/>
    </cofactor>
</comment>
<dbReference type="SUPFAM" id="SSF56784">
    <property type="entry name" value="HAD-like"/>
    <property type="match status" value="1"/>
</dbReference>
<evidence type="ECO:0000256" key="4">
    <source>
        <dbReference type="ARBA" id="ARBA00022842"/>
    </source>
</evidence>
<protein>
    <recommendedName>
        <fullName evidence="9">Inorganic diphosphatase</fullName>
    </recommendedName>
</protein>
<dbReference type="Pfam" id="PF06888">
    <property type="entry name" value="Put_Phosphatase"/>
    <property type="match status" value="1"/>
</dbReference>
<dbReference type="EMBL" id="GISG01244284">
    <property type="protein sequence ID" value="MBA4669571.1"/>
    <property type="molecule type" value="Transcribed_RNA"/>
</dbReference>
<dbReference type="PANTHER" id="PTHR20889:SF12">
    <property type="entry name" value="LP01149P"/>
    <property type="match status" value="1"/>
</dbReference>
<evidence type="ECO:0000256" key="7">
    <source>
        <dbReference type="PIRSR" id="PIRSR031051-3"/>
    </source>
</evidence>
<reference evidence="8" key="1">
    <citation type="journal article" date="2013" name="J. Plant Res.">
        <title>Effect of fungi and light on seed germination of three Opuntia species from semiarid lands of central Mexico.</title>
        <authorList>
            <person name="Delgado-Sanchez P."/>
            <person name="Jimenez-Bremont J.F."/>
            <person name="Guerrero-Gonzalez Mde L."/>
            <person name="Flores J."/>
        </authorList>
    </citation>
    <scope>NUCLEOTIDE SEQUENCE</scope>
    <source>
        <tissue evidence="8">Cladode</tissue>
    </source>
</reference>
<dbReference type="Gene3D" id="3.40.50.1000">
    <property type="entry name" value="HAD superfamily/HAD-like"/>
    <property type="match status" value="1"/>
</dbReference>
<keyword evidence="2 7" id="KW-0479">Metal-binding</keyword>